<proteinExistence type="predicted"/>
<protein>
    <submittedName>
        <fullName evidence="1">Uncharacterized protein</fullName>
    </submittedName>
</protein>
<dbReference type="EMBL" id="CALNXI010000353">
    <property type="protein sequence ID" value="CAH3025454.1"/>
    <property type="molecule type" value="Genomic_DNA"/>
</dbReference>
<keyword evidence="2" id="KW-1185">Reference proteome</keyword>
<accession>A0ABN8MA78</accession>
<dbReference type="Proteomes" id="UP001159427">
    <property type="component" value="Unassembled WGS sequence"/>
</dbReference>
<sequence length="178" mass="19962">MSMLCLRSTPIDSQFPSPAELVYQCKLQANLPVRVDNRIPDKDKIAQRLTERQQSMKHYYEWNAHDLSPLTPRQPVRIQDQATKKWLPGIVSCARPEPRSYEVNTQSGSIFCRKRRHLHPANTGQVVISSKDEPAIAESDVPVVELSYDVPVSTKALHTVVSSLARDVGLTSRSPCAS</sequence>
<evidence type="ECO:0000313" key="1">
    <source>
        <dbReference type="EMBL" id="CAH3025454.1"/>
    </source>
</evidence>
<organism evidence="1 2">
    <name type="scientific">Porites evermanni</name>
    <dbReference type="NCBI Taxonomy" id="104178"/>
    <lineage>
        <taxon>Eukaryota</taxon>
        <taxon>Metazoa</taxon>
        <taxon>Cnidaria</taxon>
        <taxon>Anthozoa</taxon>
        <taxon>Hexacorallia</taxon>
        <taxon>Scleractinia</taxon>
        <taxon>Fungiina</taxon>
        <taxon>Poritidae</taxon>
        <taxon>Porites</taxon>
    </lineage>
</organism>
<reference evidence="1 2" key="1">
    <citation type="submission" date="2022-05" db="EMBL/GenBank/DDBJ databases">
        <authorList>
            <consortium name="Genoscope - CEA"/>
            <person name="William W."/>
        </authorList>
    </citation>
    <scope>NUCLEOTIDE SEQUENCE [LARGE SCALE GENOMIC DNA]</scope>
</reference>
<dbReference type="PANTHER" id="PTHR33244">
    <property type="entry name" value="INTEGRASE CATALYTIC DOMAIN-CONTAINING PROTEIN-RELATED"/>
    <property type="match status" value="1"/>
</dbReference>
<gene>
    <name evidence="1" type="ORF">PEVE_00026132</name>
</gene>
<dbReference type="PANTHER" id="PTHR33244:SF3">
    <property type="entry name" value="PEPTIDASE A2 DOMAIN-CONTAINING PROTEIN"/>
    <property type="match status" value="1"/>
</dbReference>
<evidence type="ECO:0000313" key="2">
    <source>
        <dbReference type="Proteomes" id="UP001159427"/>
    </source>
</evidence>
<comment type="caution">
    <text evidence="1">The sequence shown here is derived from an EMBL/GenBank/DDBJ whole genome shotgun (WGS) entry which is preliminary data.</text>
</comment>
<name>A0ABN8MA78_9CNID</name>